<dbReference type="GO" id="GO:0005524">
    <property type="term" value="F:ATP binding"/>
    <property type="evidence" value="ECO:0007669"/>
    <property type="project" value="UniProtKB-UniRule"/>
</dbReference>
<evidence type="ECO:0000256" key="1">
    <source>
        <dbReference type="ARBA" id="ARBA00007894"/>
    </source>
</evidence>
<dbReference type="Gene3D" id="1.10.10.350">
    <property type="match status" value="1"/>
</dbReference>
<dbReference type="InterPro" id="IPR001412">
    <property type="entry name" value="aa-tRNA-synth_I_CS"/>
</dbReference>
<evidence type="ECO:0000256" key="2">
    <source>
        <dbReference type="ARBA" id="ARBA00022490"/>
    </source>
</evidence>
<dbReference type="AlphaFoldDB" id="A0A9W6FLC6"/>
<evidence type="ECO:0000256" key="3">
    <source>
        <dbReference type="ARBA" id="ARBA00022598"/>
    </source>
</evidence>
<accession>A0A9W6FLC6</accession>
<dbReference type="InterPro" id="IPR020058">
    <property type="entry name" value="Glu/Gln-tRNA-synth_Ib_cat-dom"/>
</dbReference>
<dbReference type="PROSITE" id="PS00178">
    <property type="entry name" value="AA_TRNA_LIGASE_I"/>
    <property type="match status" value="1"/>
</dbReference>
<name>A0A9W6FLC6_XANFL</name>
<evidence type="ECO:0000259" key="9">
    <source>
        <dbReference type="Pfam" id="PF00749"/>
    </source>
</evidence>
<comment type="catalytic activity">
    <reaction evidence="8">
        <text>tRNA(Glu) + L-glutamate + ATP = L-glutamyl-tRNA(Glu) + AMP + diphosphate</text>
        <dbReference type="Rhea" id="RHEA:23540"/>
        <dbReference type="Rhea" id="RHEA-COMP:9663"/>
        <dbReference type="Rhea" id="RHEA-COMP:9680"/>
        <dbReference type="ChEBI" id="CHEBI:29985"/>
        <dbReference type="ChEBI" id="CHEBI:30616"/>
        <dbReference type="ChEBI" id="CHEBI:33019"/>
        <dbReference type="ChEBI" id="CHEBI:78442"/>
        <dbReference type="ChEBI" id="CHEBI:78520"/>
        <dbReference type="ChEBI" id="CHEBI:456215"/>
        <dbReference type="EC" id="6.1.1.17"/>
    </reaction>
</comment>
<dbReference type="InterPro" id="IPR008925">
    <property type="entry name" value="aa_tRNA-synth_I_cd-bd_sf"/>
</dbReference>
<evidence type="ECO:0000313" key="13">
    <source>
        <dbReference type="Proteomes" id="UP001144397"/>
    </source>
</evidence>
<dbReference type="Pfam" id="PF00749">
    <property type="entry name" value="tRNA-synt_1c"/>
    <property type="match status" value="1"/>
</dbReference>
<evidence type="ECO:0000256" key="6">
    <source>
        <dbReference type="ARBA" id="ARBA00022917"/>
    </source>
</evidence>
<dbReference type="InterPro" id="IPR014729">
    <property type="entry name" value="Rossmann-like_a/b/a_fold"/>
</dbReference>
<dbReference type="PRINTS" id="PR00987">
    <property type="entry name" value="TRNASYNTHGLU"/>
</dbReference>
<evidence type="ECO:0000313" key="14">
    <source>
        <dbReference type="Proteomes" id="UP001245370"/>
    </source>
</evidence>
<comment type="subunit">
    <text evidence="8">Monomer.</text>
</comment>
<dbReference type="PANTHER" id="PTHR43311:SF2">
    <property type="entry name" value="GLUTAMATE--TRNA LIGASE, MITOCHONDRIAL-RELATED"/>
    <property type="match status" value="1"/>
</dbReference>
<dbReference type="SUPFAM" id="SSF48163">
    <property type="entry name" value="An anticodon-binding domain of class I aminoacyl-tRNA synthetases"/>
    <property type="match status" value="1"/>
</dbReference>
<dbReference type="GO" id="GO:0004818">
    <property type="term" value="F:glutamate-tRNA ligase activity"/>
    <property type="evidence" value="ECO:0007669"/>
    <property type="project" value="UniProtKB-UniRule"/>
</dbReference>
<dbReference type="InterPro" id="IPR020751">
    <property type="entry name" value="aa-tRNA-synth_I_codon-bd_sub2"/>
</dbReference>
<comment type="caution">
    <text evidence="11">The sequence shown here is derived from an EMBL/GenBank/DDBJ whole genome shotgun (WGS) entry which is preliminary data.</text>
</comment>
<dbReference type="InterPro" id="IPR004527">
    <property type="entry name" value="Glu-tRNA-ligase_bac/mito"/>
</dbReference>
<dbReference type="EC" id="6.1.1.17" evidence="8"/>
<dbReference type="Pfam" id="PF19269">
    <property type="entry name" value="Anticodon_2"/>
    <property type="match status" value="1"/>
</dbReference>
<feature type="domain" description="Glutamyl/glutaminyl-tRNA synthetase class Ib catalytic" evidence="9">
    <location>
        <begin position="17"/>
        <end position="318"/>
    </location>
</feature>
<dbReference type="GeneID" id="95764688"/>
<keyword evidence="2 8" id="KW-0963">Cytoplasm</keyword>
<proteinExistence type="inferred from homology"/>
<comment type="caution">
    <text evidence="8">Lacks conserved residue(s) required for the propagation of feature annotation.</text>
</comment>
<dbReference type="GO" id="GO:0000049">
    <property type="term" value="F:tRNA binding"/>
    <property type="evidence" value="ECO:0007669"/>
    <property type="project" value="InterPro"/>
</dbReference>
<feature type="short sequence motif" description="'KMSKS' region" evidence="8">
    <location>
        <begin position="252"/>
        <end position="256"/>
    </location>
</feature>
<dbReference type="InterPro" id="IPR045462">
    <property type="entry name" value="aa-tRNA-synth_I_cd-bd"/>
</dbReference>
<feature type="short sequence motif" description="'HIGH' region" evidence="8">
    <location>
        <begin position="21"/>
        <end position="31"/>
    </location>
</feature>
<dbReference type="RefSeq" id="WP_281809027.1">
    <property type="nucleotide sequence ID" value="NZ_BSDO01000006.1"/>
</dbReference>
<dbReference type="GO" id="GO:0005737">
    <property type="term" value="C:cytoplasm"/>
    <property type="evidence" value="ECO:0007669"/>
    <property type="project" value="UniProtKB-SubCell"/>
</dbReference>
<organism evidence="11 13">
    <name type="scientific">Xanthobacter flavus</name>
    <dbReference type="NCBI Taxonomy" id="281"/>
    <lineage>
        <taxon>Bacteria</taxon>
        <taxon>Pseudomonadati</taxon>
        <taxon>Pseudomonadota</taxon>
        <taxon>Alphaproteobacteria</taxon>
        <taxon>Hyphomicrobiales</taxon>
        <taxon>Xanthobacteraceae</taxon>
        <taxon>Xanthobacter</taxon>
    </lineage>
</organism>
<evidence type="ECO:0000256" key="5">
    <source>
        <dbReference type="ARBA" id="ARBA00022840"/>
    </source>
</evidence>
<keyword evidence="5 8" id="KW-0067">ATP-binding</keyword>
<reference evidence="12 14" key="2">
    <citation type="submission" date="2023-07" db="EMBL/GenBank/DDBJ databases">
        <title>Genomic Encyclopedia of Type Strains, Phase IV (KMG-IV): sequencing the most valuable type-strain genomes for metagenomic binning, comparative biology and taxonomic classification.</title>
        <authorList>
            <person name="Goeker M."/>
        </authorList>
    </citation>
    <scope>NUCLEOTIDE SEQUENCE [LARGE SCALE GENOMIC DNA]</scope>
    <source>
        <strain evidence="12 14">DSM 338</strain>
    </source>
</reference>
<dbReference type="EMBL" id="JAVDPY010000007">
    <property type="protein sequence ID" value="MDR6335211.1"/>
    <property type="molecule type" value="Genomic_DNA"/>
</dbReference>
<keyword evidence="7 8" id="KW-0030">Aminoacyl-tRNA synthetase</keyword>
<keyword evidence="3 8" id="KW-0436">Ligase</keyword>
<comment type="subcellular location">
    <subcellularLocation>
        <location evidence="8">Cytoplasm</location>
    </subcellularLocation>
</comment>
<dbReference type="Proteomes" id="UP001245370">
    <property type="component" value="Unassembled WGS sequence"/>
</dbReference>
<dbReference type="InterPro" id="IPR000924">
    <property type="entry name" value="Glu/Gln-tRNA-synth"/>
</dbReference>
<evidence type="ECO:0000256" key="8">
    <source>
        <dbReference type="HAMAP-Rule" id="MF_00022"/>
    </source>
</evidence>
<dbReference type="SUPFAM" id="SSF52374">
    <property type="entry name" value="Nucleotidylyl transferase"/>
    <property type="match status" value="1"/>
</dbReference>
<evidence type="ECO:0000313" key="11">
    <source>
        <dbReference type="EMBL" id="GLI24241.1"/>
    </source>
</evidence>
<dbReference type="Proteomes" id="UP001144397">
    <property type="component" value="Unassembled WGS sequence"/>
</dbReference>
<evidence type="ECO:0000256" key="4">
    <source>
        <dbReference type="ARBA" id="ARBA00022741"/>
    </source>
</evidence>
<keyword evidence="6 8" id="KW-0648">Protein biosynthesis</keyword>
<evidence type="ECO:0000256" key="7">
    <source>
        <dbReference type="ARBA" id="ARBA00023146"/>
    </source>
</evidence>
<dbReference type="PANTHER" id="PTHR43311">
    <property type="entry name" value="GLUTAMATE--TRNA LIGASE"/>
    <property type="match status" value="1"/>
</dbReference>
<dbReference type="GO" id="GO:0006424">
    <property type="term" value="P:glutamyl-tRNA aminoacylation"/>
    <property type="evidence" value="ECO:0007669"/>
    <property type="project" value="UniProtKB-UniRule"/>
</dbReference>
<gene>
    <name evidence="8 11" type="primary">gltX</name>
    <name evidence="12" type="ORF">GGQ86_003706</name>
    <name evidence="11" type="ORF">XFLAVUS301_39150</name>
</gene>
<comment type="similarity">
    <text evidence="1 8">Belongs to the class-I aminoacyl-tRNA synthetase family. Glutamate--tRNA ligase type 1 subfamily.</text>
</comment>
<dbReference type="EMBL" id="BSDO01000006">
    <property type="protein sequence ID" value="GLI24241.1"/>
    <property type="molecule type" value="Genomic_DNA"/>
</dbReference>
<dbReference type="Gene3D" id="3.40.50.620">
    <property type="entry name" value="HUPs"/>
    <property type="match status" value="1"/>
</dbReference>
<dbReference type="InterPro" id="IPR049940">
    <property type="entry name" value="GluQ/Sye"/>
</dbReference>
<keyword evidence="14" id="KW-1185">Reference proteome</keyword>
<evidence type="ECO:0000259" key="10">
    <source>
        <dbReference type="Pfam" id="PF19269"/>
    </source>
</evidence>
<feature type="binding site" evidence="8">
    <location>
        <position position="255"/>
    </location>
    <ligand>
        <name>ATP</name>
        <dbReference type="ChEBI" id="CHEBI:30616"/>
    </ligand>
</feature>
<dbReference type="HAMAP" id="MF_00022">
    <property type="entry name" value="Glu_tRNA_synth_type1"/>
    <property type="match status" value="1"/>
</dbReference>
<protein>
    <recommendedName>
        <fullName evidence="8">Glutamate--tRNA ligase</fullName>
        <ecNumber evidence="8">6.1.1.17</ecNumber>
    </recommendedName>
    <alternativeName>
        <fullName evidence="8">Glutamyl-tRNA synthetase</fullName>
        <shortName evidence="8">GluRS</shortName>
    </alternativeName>
</protein>
<sequence>MSALLSSAPLRNPAPVLRFAPSPTGLIHVGNARTALLNALIARRAGGTFILRFDDTDAARSRAEYADAIAADLAWLGIAPDVTVRQSDRIADYAAAAERLKAMGRLYPAYETEEELDLKRGLQRARGLPPVYDRAALALLPEDRTRLEAEGRRPHWRFRLDHRVVAWDDGVRGPQQVDTATLSDPVLVRADGSFLYTLPSVVDDLALGVTQVIRGEDHVTNTAVQIEIFEALGGPVPGFAHHNLLTLPSGEGLSKRLGHLSLSALREAGQEALAVAALSVLVGTSHAVEPVDSLDALAAMVDLSAISRAPARFDPADLDALTARTLHLMPFAAAAARLQAAGIESEEAFWLAVRANLARFEDAQGWWEIVATPQAGVIADADRAFLSEAAGLLPAEPWDGGTWKTWTAGVKAATGRSGRGLFHPLRLALTGRETGPELAALLPLMGRARAEGRLKGAVA</sequence>
<feature type="domain" description="Aminoacyl-tRNA synthetase class I anticodon-binding" evidence="10">
    <location>
        <begin position="380"/>
        <end position="457"/>
    </location>
</feature>
<evidence type="ECO:0000313" key="12">
    <source>
        <dbReference type="EMBL" id="MDR6335211.1"/>
    </source>
</evidence>
<comment type="function">
    <text evidence="8">Catalyzes the attachment of glutamate to tRNA(Glu) in a two-step reaction: glutamate is first activated by ATP to form Glu-AMP and then transferred to the acceptor end of tRNA(Glu).</text>
</comment>
<reference evidence="11" key="1">
    <citation type="submission" date="2022-12" db="EMBL/GenBank/DDBJ databases">
        <title>Reference genome sequencing for broad-spectrum identification of bacterial and archaeal isolates by mass spectrometry.</title>
        <authorList>
            <person name="Sekiguchi Y."/>
            <person name="Tourlousse D.M."/>
        </authorList>
    </citation>
    <scope>NUCLEOTIDE SEQUENCE</scope>
    <source>
        <strain evidence="11">301</strain>
    </source>
</reference>
<keyword evidence="4 8" id="KW-0547">Nucleotide-binding</keyword>